<dbReference type="PROSITE" id="PS50055">
    <property type="entry name" value="TYR_PHOSPHATASE_PTP"/>
    <property type="match status" value="1"/>
</dbReference>
<dbReference type="Gene3D" id="1.20.1510.10">
    <property type="entry name" value="Cation efflux protein transmembrane domain"/>
    <property type="match status" value="1"/>
</dbReference>
<dbReference type="PANTHER" id="PTHR43840:SF12">
    <property type="entry name" value="CATION DIFFUSION FACILITATOR 1 (AFU_ORTHOLOGUE AFUA_1G14440)"/>
    <property type="match status" value="1"/>
</dbReference>
<evidence type="ECO:0000259" key="7">
    <source>
        <dbReference type="PROSITE" id="PS50055"/>
    </source>
</evidence>
<accession>A0A164UKW2</accession>
<dbReference type="InterPro" id="IPR003595">
    <property type="entry name" value="Tyr_Pase_cat"/>
</dbReference>
<keyword evidence="3 6" id="KW-0812">Transmembrane</keyword>
<dbReference type="InterPro" id="IPR058533">
    <property type="entry name" value="Cation_efflux_TM"/>
</dbReference>
<dbReference type="STRING" id="1314777.A0A164UKW2"/>
<dbReference type="NCBIfam" id="TIGR01297">
    <property type="entry name" value="CDF"/>
    <property type="match status" value="1"/>
</dbReference>
<organism evidence="9 10">
    <name type="scientific">Sistotremastrum niveocremeum HHB9708</name>
    <dbReference type="NCBI Taxonomy" id="1314777"/>
    <lineage>
        <taxon>Eukaryota</taxon>
        <taxon>Fungi</taxon>
        <taxon>Dikarya</taxon>
        <taxon>Basidiomycota</taxon>
        <taxon>Agaricomycotina</taxon>
        <taxon>Agaricomycetes</taxon>
        <taxon>Sistotremastrales</taxon>
        <taxon>Sistotremastraceae</taxon>
        <taxon>Sertulicium</taxon>
        <taxon>Sertulicium niveocremeum</taxon>
    </lineage>
</organism>
<dbReference type="GO" id="GO:0016020">
    <property type="term" value="C:membrane"/>
    <property type="evidence" value="ECO:0007669"/>
    <property type="project" value="UniProtKB-SubCell"/>
</dbReference>
<evidence type="ECO:0000256" key="6">
    <source>
        <dbReference type="SAM" id="Phobius"/>
    </source>
</evidence>
<reference evidence="9 10" key="1">
    <citation type="journal article" date="2016" name="Mol. Biol. Evol.">
        <title>Comparative Genomics of Early-Diverging Mushroom-Forming Fungi Provides Insights into the Origins of Lignocellulose Decay Capabilities.</title>
        <authorList>
            <person name="Nagy L.G."/>
            <person name="Riley R."/>
            <person name="Tritt A."/>
            <person name="Adam C."/>
            <person name="Daum C."/>
            <person name="Floudas D."/>
            <person name="Sun H."/>
            <person name="Yadav J.S."/>
            <person name="Pangilinan J."/>
            <person name="Larsson K.H."/>
            <person name="Matsuura K."/>
            <person name="Barry K."/>
            <person name="Labutti K."/>
            <person name="Kuo R."/>
            <person name="Ohm R.A."/>
            <person name="Bhattacharya S.S."/>
            <person name="Shirouzu T."/>
            <person name="Yoshinaga Y."/>
            <person name="Martin F.M."/>
            <person name="Grigoriev I.V."/>
            <person name="Hibbett D.S."/>
        </authorList>
    </citation>
    <scope>NUCLEOTIDE SEQUENCE [LARGE SCALE GENOMIC DNA]</scope>
    <source>
        <strain evidence="9 10">HHB9708</strain>
    </source>
</reference>
<dbReference type="InterPro" id="IPR000387">
    <property type="entry name" value="Tyr_Pase_dom"/>
</dbReference>
<evidence type="ECO:0000313" key="9">
    <source>
        <dbReference type="EMBL" id="KZS93325.1"/>
    </source>
</evidence>
<dbReference type="SMART" id="SM00404">
    <property type="entry name" value="PTPc_motif"/>
    <property type="match status" value="1"/>
</dbReference>
<dbReference type="InterPro" id="IPR027469">
    <property type="entry name" value="Cation_efflux_TMD_sf"/>
</dbReference>
<dbReference type="GO" id="GO:0004725">
    <property type="term" value="F:protein tyrosine phosphatase activity"/>
    <property type="evidence" value="ECO:0007669"/>
    <property type="project" value="InterPro"/>
</dbReference>
<dbReference type="SMART" id="SM00194">
    <property type="entry name" value="PTPc"/>
    <property type="match status" value="1"/>
</dbReference>
<keyword evidence="5 6" id="KW-0472">Membrane</keyword>
<dbReference type="InterPro" id="IPR050291">
    <property type="entry name" value="CDF_Transporter"/>
</dbReference>
<comment type="subcellular location">
    <subcellularLocation>
        <location evidence="1">Membrane</location>
        <topology evidence="1">Multi-pass membrane protein</topology>
    </subcellularLocation>
</comment>
<dbReference type="GO" id="GO:0008324">
    <property type="term" value="F:monoatomic cation transmembrane transporter activity"/>
    <property type="evidence" value="ECO:0007669"/>
    <property type="project" value="InterPro"/>
</dbReference>
<feature type="transmembrane region" description="Helical" evidence="6">
    <location>
        <begin position="420"/>
        <end position="441"/>
    </location>
</feature>
<dbReference type="SUPFAM" id="SSF160240">
    <property type="entry name" value="Cation efflux protein cytoplasmic domain-like"/>
    <property type="match status" value="1"/>
</dbReference>
<dbReference type="Gene3D" id="3.30.70.1350">
    <property type="entry name" value="Cation efflux protein, cytoplasmic domain"/>
    <property type="match status" value="1"/>
</dbReference>
<feature type="transmembrane region" description="Helical" evidence="6">
    <location>
        <begin position="527"/>
        <end position="548"/>
    </location>
</feature>
<gene>
    <name evidence="9" type="ORF">SISNIDRAFT_549704</name>
</gene>
<sequence>MSNPTRPRSIPKWLLAARSANYIEDAWDILRYREAKRKQLVATHTNARKNDAKSSEAPAVFSVAVGSSRRNMGFNRYVDILPYDHTRVILKLKEQERYLNANWIRERAGSKWWVATQAPLPHTANALLSLIANPVVNDKGQAQHIRTIVQLTVDVEHGRRKANPYFPKVVGESIILPPEPGTDAHALRVQLVNQTFVREATCVHSHIRITTEDGDTTTERTEVDVQHLLFRGWPDFGVPEQTSVLLKFIRYVDQVNREAEGGIAAQSPIVIGCSAGVGRTGTFIAISSLLEAHGALRGEMSVEARGDDGVAERVSVLGDLPDELHSGIATPVPVKSHVSETTDIEGSAPSLAKAEDPFMFVNGIKNPDELAEMRKRHSGKKIEKYHRNQNELIRVLLKPMEELTQDAADETEAARIPVKIAVYASLVANFVLCVLQLYAAISSLSLSLLATGIDSIFDIGSNIMLFVVNRKSSKLDVNKWPVGGSRLETIGNIVYGSLMSSVNLVVIVEALRTLVTHKNGELNDFHIPSLISVGAALGIKFLLFLYCLSLRSKSSQVHVLWEDHRNDLFINGFGLLMSAGGSRLRWWLDPMGAVIIASGVIIAWSRTIWLQFELLAGKSAPHDFLQLIIYKAMTFSEDIERLDTVRAYHSGPDYFVEIDIVMPADTPLWKAHDISQQLQDKIEILPRVERAFVHVDHETTHRPEHRKEQ</sequence>
<feature type="transmembrane region" description="Helical" evidence="6">
    <location>
        <begin position="489"/>
        <end position="507"/>
    </location>
</feature>
<evidence type="ECO:0000313" key="10">
    <source>
        <dbReference type="Proteomes" id="UP000076722"/>
    </source>
</evidence>
<dbReference type="SUPFAM" id="SSF161111">
    <property type="entry name" value="Cation efflux protein transmembrane domain-like"/>
    <property type="match status" value="1"/>
</dbReference>
<feature type="domain" description="Tyrosine-protein phosphatase" evidence="7">
    <location>
        <begin position="71"/>
        <end position="291"/>
    </location>
</feature>
<dbReference type="Pfam" id="PF01545">
    <property type="entry name" value="Cation_efflux"/>
    <property type="match status" value="1"/>
</dbReference>
<feature type="transmembrane region" description="Helical" evidence="6">
    <location>
        <begin position="447"/>
        <end position="468"/>
    </location>
</feature>
<dbReference type="InterPro" id="IPR027470">
    <property type="entry name" value="Cation_efflux_CTD"/>
</dbReference>
<dbReference type="InterPro" id="IPR000242">
    <property type="entry name" value="PTP_cat"/>
</dbReference>
<dbReference type="GO" id="GO:0098771">
    <property type="term" value="P:inorganic ion homeostasis"/>
    <property type="evidence" value="ECO:0007669"/>
    <property type="project" value="UniProtKB-ARBA"/>
</dbReference>
<protein>
    <submittedName>
        <fullName evidence="9">Phosphatases II</fullName>
    </submittedName>
</protein>
<dbReference type="Pfam" id="PF00102">
    <property type="entry name" value="Y_phosphatase"/>
    <property type="match status" value="1"/>
</dbReference>
<dbReference type="OrthoDB" id="78296at2759"/>
<dbReference type="SUPFAM" id="SSF52799">
    <property type="entry name" value="(Phosphotyrosine protein) phosphatases II"/>
    <property type="match status" value="1"/>
</dbReference>
<feature type="transmembrane region" description="Helical" evidence="6">
    <location>
        <begin position="592"/>
        <end position="609"/>
    </location>
</feature>
<dbReference type="GO" id="GO:0030003">
    <property type="term" value="P:intracellular monoatomic cation homeostasis"/>
    <property type="evidence" value="ECO:0007669"/>
    <property type="project" value="UniProtKB-ARBA"/>
</dbReference>
<evidence type="ECO:0000256" key="2">
    <source>
        <dbReference type="ARBA" id="ARBA00022448"/>
    </source>
</evidence>
<dbReference type="PRINTS" id="PR00700">
    <property type="entry name" value="PRTYPHPHTASE"/>
</dbReference>
<evidence type="ECO:0000256" key="5">
    <source>
        <dbReference type="ARBA" id="ARBA00023136"/>
    </source>
</evidence>
<dbReference type="Pfam" id="PF16916">
    <property type="entry name" value="ZT_dimer"/>
    <property type="match status" value="1"/>
</dbReference>
<keyword evidence="2" id="KW-0813">Transport</keyword>
<dbReference type="FunFam" id="1.20.1510.10:FF:000005">
    <property type="entry name" value="Putative Cation diffusion facilitator 1"/>
    <property type="match status" value="1"/>
</dbReference>
<evidence type="ECO:0000256" key="3">
    <source>
        <dbReference type="ARBA" id="ARBA00022692"/>
    </source>
</evidence>
<dbReference type="PROSITE" id="PS50056">
    <property type="entry name" value="TYR_PHOSPHATASE_2"/>
    <property type="match status" value="1"/>
</dbReference>
<dbReference type="InterPro" id="IPR029021">
    <property type="entry name" value="Prot-tyrosine_phosphatase-like"/>
</dbReference>
<dbReference type="InterPro" id="IPR002524">
    <property type="entry name" value="Cation_efflux"/>
</dbReference>
<dbReference type="InterPro" id="IPR036837">
    <property type="entry name" value="Cation_efflux_CTD_sf"/>
</dbReference>
<proteinExistence type="predicted"/>
<feature type="domain" description="Tyrosine specific protein phosphatases" evidence="8">
    <location>
        <begin position="246"/>
        <end position="291"/>
    </location>
</feature>
<feature type="transmembrane region" description="Helical" evidence="6">
    <location>
        <begin position="568"/>
        <end position="586"/>
    </location>
</feature>
<dbReference type="AlphaFoldDB" id="A0A164UKW2"/>
<dbReference type="CDD" id="cd00047">
    <property type="entry name" value="PTPc"/>
    <property type="match status" value="1"/>
</dbReference>
<keyword evidence="10" id="KW-1185">Reference proteome</keyword>
<name>A0A164UKW2_9AGAM</name>
<keyword evidence="4 6" id="KW-1133">Transmembrane helix</keyword>
<evidence type="ECO:0000259" key="8">
    <source>
        <dbReference type="PROSITE" id="PS50056"/>
    </source>
</evidence>
<dbReference type="Gene3D" id="3.90.190.10">
    <property type="entry name" value="Protein tyrosine phosphatase superfamily"/>
    <property type="match status" value="1"/>
</dbReference>
<evidence type="ECO:0000256" key="4">
    <source>
        <dbReference type="ARBA" id="ARBA00022989"/>
    </source>
</evidence>
<dbReference type="PANTHER" id="PTHR43840">
    <property type="entry name" value="MITOCHONDRIAL METAL TRANSPORTER 1-RELATED"/>
    <property type="match status" value="1"/>
</dbReference>
<dbReference type="Proteomes" id="UP000076722">
    <property type="component" value="Unassembled WGS sequence"/>
</dbReference>
<evidence type="ECO:0000256" key="1">
    <source>
        <dbReference type="ARBA" id="ARBA00004141"/>
    </source>
</evidence>
<dbReference type="EMBL" id="KV419407">
    <property type="protein sequence ID" value="KZS93325.1"/>
    <property type="molecule type" value="Genomic_DNA"/>
</dbReference>